<name>A0A149UNF7_9PROT</name>
<evidence type="ECO:0000313" key="2">
    <source>
        <dbReference type="Proteomes" id="UP000075377"/>
    </source>
</evidence>
<reference evidence="1 2" key="1">
    <citation type="submission" date="2015-06" db="EMBL/GenBank/DDBJ databases">
        <title>Improved classification and identification of acetic acid bacteria using matrix-assisted laser desorption/ionization time-of-flight mass spectrometry; Gluconobacter nephelii and Gluconobacter uchimurae are later heterotypic synonyms of Gluconobacter japonicus and Gluconobacter oxydans, respectively.</title>
        <authorList>
            <person name="Li L."/>
            <person name="Cleenwerck I."/>
            <person name="De Vuyst L."/>
            <person name="Vandamme P."/>
        </authorList>
    </citation>
    <scope>NUCLEOTIDE SEQUENCE [LARGE SCALE GENOMIC DNA]</scope>
    <source>
        <strain evidence="1 2">LMG 1699</strain>
    </source>
</reference>
<sequence>MASDDYDQKYCRCMRGPRERLFHGPATGEWHKNSLSLRQLDDFKSDITLFSVLAAFDPV</sequence>
<dbReference type="EMBL" id="LHZX01000280">
    <property type="protein sequence ID" value="KXV69487.1"/>
    <property type="molecule type" value="Genomic_DNA"/>
</dbReference>
<dbReference type="Proteomes" id="UP000075377">
    <property type="component" value="Unassembled WGS sequence"/>
</dbReference>
<dbReference type="PATRIC" id="fig|178901.14.peg.2537"/>
<protein>
    <submittedName>
        <fullName evidence="1">Uncharacterized protein</fullName>
    </submittedName>
</protein>
<accession>A0A149UNF7</accession>
<proteinExistence type="predicted"/>
<comment type="caution">
    <text evidence="1">The sequence shown here is derived from an EMBL/GenBank/DDBJ whole genome shotgun (WGS) entry which is preliminary data.</text>
</comment>
<evidence type="ECO:0000313" key="1">
    <source>
        <dbReference type="EMBL" id="KXV69487.1"/>
    </source>
</evidence>
<organism evidence="1 2">
    <name type="scientific">Acetobacter malorum</name>
    <dbReference type="NCBI Taxonomy" id="178901"/>
    <lineage>
        <taxon>Bacteria</taxon>
        <taxon>Pseudomonadati</taxon>
        <taxon>Pseudomonadota</taxon>
        <taxon>Alphaproteobacteria</taxon>
        <taxon>Acetobacterales</taxon>
        <taxon>Acetobacteraceae</taxon>
        <taxon>Acetobacter</taxon>
    </lineage>
</organism>
<dbReference type="AlphaFoldDB" id="A0A149UNF7"/>
<gene>
    <name evidence="1" type="ORF">AD951_06360</name>
</gene>